<dbReference type="EMBL" id="CP119312">
    <property type="protein sequence ID" value="WEK03276.1"/>
    <property type="molecule type" value="Genomic_DNA"/>
</dbReference>
<reference evidence="2" key="1">
    <citation type="submission" date="2023-03" db="EMBL/GenBank/DDBJ databases">
        <title>Andean soil-derived lignocellulolytic bacterial consortium as a source of novel taxa and putative plastic-active enzymes.</title>
        <authorList>
            <person name="Diaz-Garcia L."/>
            <person name="Chuvochina M."/>
            <person name="Feuerriegel G."/>
            <person name="Bunk B."/>
            <person name="Sproer C."/>
            <person name="Streit W.R."/>
            <person name="Rodriguez L.M."/>
            <person name="Overmann J."/>
            <person name="Jimenez D.J."/>
        </authorList>
    </citation>
    <scope>NUCLEOTIDE SEQUENCE</scope>
    <source>
        <strain evidence="2">MAG 4196</strain>
    </source>
</reference>
<evidence type="ECO:0000256" key="1">
    <source>
        <dbReference type="SAM" id="Phobius"/>
    </source>
</evidence>
<evidence type="ECO:0000313" key="2">
    <source>
        <dbReference type="EMBL" id="WEK03276.1"/>
    </source>
</evidence>
<accession>A0AAJ6AZ03</accession>
<evidence type="ECO:0000313" key="3">
    <source>
        <dbReference type="Proteomes" id="UP001217476"/>
    </source>
</evidence>
<name>A0AAJ6AZ03_9HYPH</name>
<organism evidence="2 3">
    <name type="scientific">Candidatus Devosia phytovorans</name>
    <dbReference type="NCBI Taxonomy" id="3121372"/>
    <lineage>
        <taxon>Bacteria</taxon>
        <taxon>Pseudomonadati</taxon>
        <taxon>Pseudomonadota</taxon>
        <taxon>Alphaproteobacteria</taxon>
        <taxon>Hyphomicrobiales</taxon>
        <taxon>Devosiaceae</taxon>
        <taxon>Devosia</taxon>
    </lineage>
</organism>
<keyword evidence="1" id="KW-1133">Transmembrane helix</keyword>
<keyword evidence="1" id="KW-0812">Transmembrane</keyword>
<dbReference type="AlphaFoldDB" id="A0AAJ6AZ03"/>
<keyword evidence="1" id="KW-0472">Membrane</keyword>
<sequence>MTRKSLWTMISVFAALWGALYVMFWYQRSGCFALFDRLCNDAPIAWLERLVSLWWVKDYQELVAAVIALVAAIVVGRPVYIQLREARRQSSASAIPNIKGVALELEEYLAHLEKIRPAVFRLSSLLQSYDTENYHRLFEFWPKEVSAVVDRLFELIEALERSSTRGYAVDYLLEQRGIRLTTTLRDELMLLNTTFRHSTSGPDAEHGEDDMSEMANAARDRVGETWSLWVIWRVDYILAVRKRVAEAWSKVRKLEDEALGTASK</sequence>
<dbReference type="Proteomes" id="UP001217476">
    <property type="component" value="Chromosome"/>
</dbReference>
<feature type="transmembrane region" description="Helical" evidence="1">
    <location>
        <begin position="62"/>
        <end position="80"/>
    </location>
</feature>
<feature type="transmembrane region" description="Helical" evidence="1">
    <location>
        <begin position="6"/>
        <end position="26"/>
    </location>
</feature>
<gene>
    <name evidence="2" type="ORF">P0Y65_13875</name>
</gene>
<protein>
    <submittedName>
        <fullName evidence="2">Uncharacterized protein</fullName>
    </submittedName>
</protein>
<proteinExistence type="predicted"/>